<feature type="transmembrane region" description="Helical" evidence="3">
    <location>
        <begin position="676"/>
        <end position="696"/>
    </location>
</feature>
<dbReference type="PANTHER" id="PTHR47151:SF2">
    <property type="entry name" value="AMINO ACID BINDING PROTEIN"/>
    <property type="match status" value="1"/>
</dbReference>
<comment type="similarity">
    <text evidence="1">Belongs to the leucine-binding protein family.</text>
</comment>
<dbReference type="Proteomes" id="UP000287853">
    <property type="component" value="Unassembled WGS sequence"/>
</dbReference>
<reference evidence="5 6" key="1">
    <citation type="submission" date="2017-01" db="EMBL/GenBank/DDBJ databases">
        <title>The cable genome- insights into the physiology and evolution of filamentous bacteria capable of sulfide oxidation via long distance electron transfer.</title>
        <authorList>
            <person name="Schreiber L."/>
            <person name="Bjerg J.T."/>
            <person name="Boggild A."/>
            <person name="Van De Vossenberg J."/>
            <person name="Meysman F."/>
            <person name="Nielsen L.P."/>
            <person name="Schramm A."/>
            <person name="Kjeldsen K.U."/>
        </authorList>
    </citation>
    <scope>NUCLEOTIDE SEQUENCE [LARGE SCALE GENOMIC DNA]</scope>
    <source>
        <strain evidence="5">MCF</strain>
    </source>
</reference>
<evidence type="ECO:0000313" key="5">
    <source>
        <dbReference type="EMBL" id="RWX46450.1"/>
    </source>
</evidence>
<dbReference type="AlphaFoldDB" id="A0A3S3QZK1"/>
<evidence type="ECO:0000259" key="4">
    <source>
        <dbReference type="Pfam" id="PF13458"/>
    </source>
</evidence>
<keyword evidence="6" id="KW-1185">Reference proteome</keyword>
<evidence type="ECO:0000256" key="3">
    <source>
        <dbReference type="SAM" id="Phobius"/>
    </source>
</evidence>
<dbReference type="Pfam" id="PF13458">
    <property type="entry name" value="Peripla_BP_6"/>
    <property type="match status" value="1"/>
</dbReference>
<evidence type="ECO:0000313" key="6">
    <source>
        <dbReference type="Proteomes" id="UP000287853"/>
    </source>
</evidence>
<evidence type="ECO:0000256" key="2">
    <source>
        <dbReference type="ARBA" id="ARBA00022729"/>
    </source>
</evidence>
<dbReference type="EMBL" id="MTKO01000064">
    <property type="protein sequence ID" value="RWX46450.1"/>
    <property type="molecule type" value="Genomic_DNA"/>
</dbReference>
<protein>
    <submittedName>
        <fullName evidence="5">ABC-type branched-chain amino acid transport system, substrate-binding protein</fullName>
    </submittedName>
</protein>
<dbReference type="InterPro" id="IPR028081">
    <property type="entry name" value="Leu-bd"/>
</dbReference>
<dbReference type="InterPro" id="IPR028082">
    <property type="entry name" value="Peripla_BP_I"/>
</dbReference>
<feature type="domain" description="Leucine-binding protein" evidence="4">
    <location>
        <begin position="44"/>
        <end position="393"/>
    </location>
</feature>
<keyword evidence="3" id="KW-1133">Transmembrane helix</keyword>
<keyword evidence="2" id="KW-0732">Signal</keyword>
<keyword evidence="3" id="KW-0472">Membrane</keyword>
<feature type="transmembrane region" description="Helical" evidence="3">
    <location>
        <begin position="613"/>
        <end position="633"/>
    </location>
</feature>
<comment type="caution">
    <text evidence="5">The sequence shown here is derived from an EMBL/GenBank/DDBJ whole genome shotgun (WGS) entry which is preliminary data.</text>
</comment>
<dbReference type="SUPFAM" id="SSF53822">
    <property type="entry name" value="Periplasmic binding protein-like I"/>
    <property type="match status" value="1"/>
</dbReference>
<organism evidence="5 6">
    <name type="scientific">Candidatus Electrothrix aarhusensis</name>
    <dbReference type="NCBI Taxonomy" id="1859131"/>
    <lineage>
        <taxon>Bacteria</taxon>
        <taxon>Pseudomonadati</taxon>
        <taxon>Thermodesulfobacteriota</taxon>
        <taxon>Desulfobulbia</taxon>
        <taxon>Desulfobulbales</taxon>
        <taxon>Desulfobulbaceae</taxon>
        <taxon>Candidatus Electrothrix</taxon>
    </lineage>
</organism>
<dbReference type="Gene3D" id="3.40.50.2300">
    <property type="match status" value="2"/>
</dbReference>
<accession>A0A3S3QZK1</accession>
<proteinExistence type="inferred from homology"/>
<keyword evidence="3" id="KW-0812">Transmembrane</keyword>
<gene>
    <name evidence="5" type="ORF">H206_00879</name>
</gene>
<evidence type="ECO:0000256" key="1">
    <source>
        <dbReference type="ARBA" id="ARBA00010062"/>
    </source>
</evidence>
<sequence>MQKFFLVFFICISIWICTYSWWQFQNVAEKEAIYIAVICPMDLENGKSMHNGVQLYVDQVNLSGGIDGRKIKILFYNDENSPSKAKNIAENIASDNKVLFVIGHYYNNTSRAAGKIYKRFQIPAITASATAEDVILNNKWYFRTIPGNHIEASFVAHYIKTGLKKKSAGIIFSKDAYGKLLAETFKKVTAELGVQVDQKWEWDYDKPSDLQLEIIQKQLSEGKVPDVLYCATHAAEGVELITTLKESGLLDQKIDIISSYAVARSFFSKLKGYPQEKSTPGFYSDGIYFATPFLRALGGVRAFEFDSQYQEKYTAKPEIVSRSYYDAVKTAIEAANKSGVQGREYIHEDREKLRNTLAGFYNPQHAVKGAGGLIWFNEEGGVTREYAVGTWQGQKETPANIQFSQQNNKVDDVLEAVLDDQAILIDDLVMSATQIVSVAVQNINITDITMDLSQFTASFQLKFSSPSKSHTNEFLPNSLIAPLEFENAVIPITLSDPVREKSPDGKAITTLQVQATFKTDFNISSFPFNTEQKISIRFRNEEAPYEHLIYVPAIESIALESVPENWRSFNAHFYQDIMSKKTSLGDPEYFRSERASEYSRFNIEFTVIQKKSFLMFCYQTLPLLLTGIAFFMIFRIPAEQWEKRLLRTVALQSLLLVFHLRQHTNMPVGYFTIIDYAYYLFHLILLFSLASYHPFFKKSMNIIRYKLPSLPLMRGNKT</sequence>
<feature type="transmembrane region" description="Helical" evidence="3">
    <location>
        <begin position="5"/>
        <end position="22"/>
    </location>
</feature>
<name>A0A3S3QZK1_9BACT</name>
<dbReference type="PANTHER" id="PTHR47151">
    <property type="entry name" value="LEU/ILE/VAL-BINDING ABC TRANSPORTER SUBUNIT"/>
    <property type="match status" value="1"/>
</dbReference>